<sequence length="263" mass="29429">MEDQELLQKMILEVAQRNANDVCKRVILGLPVNPLPTLDLLIGICMKQAIIDPEDQRKGPGLRSWTAAPATISPQPPMAGRTQTTPPDSCSQFPPSIDKPPGNYITGEFCHRVSNIFPKQNAVNLVRINIRKMQKQSVVQGHECEDSQGMHYLNLPGKILSIHDSIQEMKGMMEEIKQGAGHWMENIFKDWKLPGGMSSFVKDVLLAVLVVILIYIAFRTLKGVMTKCTNRKPAPWIVTVSKDGGRGQRQWFKKNTEGGIFEI</sequence>
<reference evidence="3" key="1">
    <citation type="submission" date="2019-04" db="EMBL/GenBank/DDBJ databases">
        <title>Genome assembly of Zosterops borbonicus 15179.</title>
        <authorList>
            <person name="Leroy T."/>
            <person name="Anselmetti Y."/>
            <person name="Tilak M.-K."/>
            <person name="Nabholz B."/>
        </authorList>
    </citation>
    <scope>NUCLEOTIDE SEQUENCE</scope>
    <source>
        <strain evidence="3">HGM_15179</strain>
        <tissue evidence="3">Muscle</tissue>
    </source>
</reference>
<accession>A0A8K1DAX7</accession>
<dbReference type="EMBL" id="SWJQ01001418">
    <property type="protein sequence ID" value="TRZ08252.1"/>
    <property type="molecule type" value="Genomic_DNA"/>
</dbReference>
<dbReference type="Proteomes" id="UP000796761">
    <property type="component" value="Unassembled WGS sequence"/>
</dbReference>
<keyword evidence="4" id="KW-1185">Reference proteome</keyword>
<comment type="caution">
    <text evidence="3">The sequence shown here is derived from an EMBL/GenBank/DDBJ whole genome shotgun (WGS) entry which is preliminary data.</text>
</comment>
<evidence type="ECO:0000313" key="4">
    <source>
        <dbReference type="Proteomes" id="UP000796761"/>
    </source>
</evidence>
<dbReference type="AlphaFoldDB" id="A0A8K1DAX7"/>
<gene>
    <name evidence="3" type="ORF">HGM15179_018859</name>
</gene>
<keyword evidence="2" id="KW-0812">Transmembrane</keyword>
<proteinExistence type="predicted"/>
<feature type="compositionally biased region" description="Polar residues" evidence="1">
    <location>
        <begin position="81"/>
        <end position="94"/>
    </location>
</feature>
<name>A0A8K1DAX7_9PASS</name>
<evidence type="ECO:0000256" key="1">
    <source>
        <dbReference type="SAM" id="MobiDB-lite"/>
    </source>
</evidence>
<evidence type="ECO:0000313" key="3">
    <source>
        <dbReference type="EMBL" id="TRZ08252.1"/>
    </source>
</evidence>
<feature type="transmembrane region" description="Helical" evidence="2">
    <location>
        <begin position="204"/>
        <end position="221"/>
    </location>
</feature>
<organism evidence="3 4">
    <name type="scientific">Zosterops borbonicus</name>
    <dbReference type="NCBI Taxonomy" id="364589"/>
    <lineage>
        <taxon>Eukaryota</taxon>
        <taxon>Metazoa</taxon>
        <taxon>Chordata</taxon>
        <taxon>Craniata</taxon>
        <taxon>Vertebrata</taxon>
        <taxon>Euteleostomi</taxon>
        <taxon>Archelosauria</taxon>
        <taxon>Archosauria</taxon>
        <taxon>Dinosauria</taxon>
        <taxon>Saurischia</taxon>
        <taxon>Theropoda</taxon>
        <taxon>Coelurosauria</taxon>
        <taxon>Aves</taxon>
        <taxon>Neognathae</taxon>
        <taxon>Neoaves</taxon>
        <taxon>Telluraves</taxon>
        <taxon>Australaves</taxon>
        <taxon>Passeriformes</taxon>
        <taxon>Sylvioidea</taxon>
        <taxon>Zosteropidae</taxon>
        <taxon>Zosterops</taxon>
    </lineage>
</organism>
<keyword evidence="2" id="KW-1133">Transmembrane helix</keyword>
<evidence type="ECO:0000256" key="2">
    <source>
        <dbReference type="SAM" id="Phobius"/>
    </source>
</evidence>
<protein>
    <submittedName>
        <fullName evidence="3">Uncharacterized protein</fullName>
    </submittedName>
</protein>
<keyword evidence="2" id="KW-0472">Membrane</keyword>
<feature type="region of interest" description="Disordered" evidence="1">
    <location>
        <begin position="56"/>
        <end position="97"/>
    </location>
</feature>